<dbReference type="RefSeq" id="WP_186836805.1">
    <property type="nucleotide sequence ID" value="NZ_JACOPD010000005.1"/>
</dbReference>
<organism evidence="1 2">
    <name type="scientific">Lachnospira hominis</name>
    <name type="common">ex Liu et al. 2021</name>
    <dbReference type="NCBI Taxonomy" id="2763051"/>
    <lineage>
        <taxon>Bacteria</taxon>
        <taxon>Bacillati</taxon>
        <taxon>Bacillota</taxon>
        <taxon>Clostridia</taxon>
        <taxon>Lachnospirales</taxon>
        <taxon>Lachnospiraceae</taxon>
        <taxon>Lachnospira</taxon>
    </lineage>
</organism>
<sequence>MIKLKDILTITCCDVTVMHRTFPAVIFSRNRYASQYFSKDFLDREVKKIDTYNDRIRVWLKEEEE</sequence>
<comment type="caution">
    <text evidence="1">The sequence shown here is derived from an EMBL/GenBank/DDBJ whole genome shotgun (WGS) entry which is preliminary data.</text>
</comment>
<evidence type="ECO:0000313" key="2">
    <source>
        <dbReference type="Proteomes" id="UP000628463"/>
    </source>
</evidence>
<dbReference type="Proteomes" id="UP000628463">
    <property type="component" value="Unassembled WGS sequence"/>
</dbReference>
<name>A0ABR7G070_9FIRM</name>
<gene>
    <name evidence="1" type="ORF">H8S01_07700</name>
</gene>
<protein>
    <submittedName>
        <fullName evidence="1">Uncharacterized protein</fullName>
    </submittedName>
</protein>
<keyword evidence="2" id="KW-1185">Reference proteome</keyword>
<reference evidence="1 2" key="1">
    <citation type="submission" date="2020-08" db="EMBL/GenBank/DDBJ databases">
        <title>Genome public.</title>
        <authorList>
            <person name="Liu C."/>
            <person name="Sun Q."/>
        </authorList>
    </citation>
    <scope>NUCLEOTIDE SEQUENCE [LARGE SCALE GENOMIC DNA]</scope>
    <source>
        <strain evidence="1 2">NSJ-43</strain>
    </source>
</reference>
<dbReference type="EMBL" id="JACOPD010000005">
    <property type="protein sequence ID" value="MBC5680839.1"/>
    <property type="molecule type" value="Genomic_DNA"/>
</dbReference>
<proteinExistence type="predicted"/>
<accession>A0ABR7G070</accession>
<evidence type="ECO:0000313" key="1">
    <source>
        <dbReference type="EMBL" id="MBC5680839.1"/>
    </source>
</evidence>